<accession>A0A4R5Q6U1</accession>
<dbReference type="OrthoDB" id="7875798at2"/>
<keyword evidence="2" id="KW-1185">Reference proteome</keyword>
<dbReference type="Gene3D" id="2.150.10.10">
    <property type="entry name" value="Serralysin-like metalloprotease, C-terminal"/>
    <property type="match status" value="1"/>
</dbReference>
<dbReference type="PROSITE" id="PS00330">
    <property type="entry name" value="HEMOLYSIN_CALCIUM"/>
    <property type="match status" value="1"/>
</dbReference>
<evidence type="ECO:0000313" key="1">
    <source>
        <dbReference type="EMBL" id="TDH58158.1"/>
    </source>
</evidence>
<dbReference type="PRINTS" id="PR00313">
    <property type="entry name" value="CABNDNGRPT"/>
</dbReference>
<dbReference type="EMBL" id="SMSJ01000148">
    <property type="protein sequence ID" value="TDH58158.1"/>
    <property type="molecule type" value="Genomic_DNA"/>
</dbReference>
<gene>
    <name evidence="1" type="ORF">E2C06_34045</name>
</gene>
<reference evidence="1 2" key="1">
    <citation type="journal article" date="2016" name="J. Microbiol.">
        <title>Dankookia rubra gen. nov., sp. nov., an alphaproteobacterium isolated from sediment of a shallow stream.</title>
        <authorList>
            <person name="Kim W.H."/>
            <person name="Kim D.H."/>
            <person name="Kang K."/>
            <person name="Ahn T.Y."/>
        </authorList>
    </citation>
    <scope>NUCLEOTIDE SEQUENCE [LARGE SCALE GENOMIC DNA]</scope>
    <source>
        <strain evidence="1 2">JCM30602</strain>
    </source>
</reference>
<dbReference type="Proteomes" id="UP000295096">
    <property type="component" value="Unassembled WGS sequence"/>
</dbReference>
<evidence type="ECO:0000313" key="2">
    <source>
        <dbReference type="Proteomes" id="UP000295096"/>
    </source>
</evidence>
<evidence type="ECO:0008006" key="3">
    <source>
        <dbReference type="Google" id="ProtNLM"/>
    </source>
</evidence>
<dbReference type="InterPro" id="IPR001343">
    <property type="entry name" value="Hemolysn_Ca-bd"/>
</dbReference>
<proteinExistence type="predicted"/>
<dbReference type="AlphaFoldDB" id="A0A4R5Q6U1"/>
<protein>
    <recommendedName>
        <fullName evidence="3">Calcium-binding protein</fullName>
    </recommendedName>
</protein>
<name>A0A4R5Q6U1_9PROT</name>
<dbReference type="Pfam" id="PF00353">
    <property type="entry name" value="HemolysinCabind"/>
    <property type="match status" value="1"/>
</dbReference>
<comment type="caution">
    <text evidence="1">The sequence shown here is derived from an EMBL/GenBank/DDBJ whole genome shotgun (WGS) entry which is preliminary data.</text>
</comment>
<dbReference type="InterPro" id="IPR011049">
    <property type="entry name" value="Serralysin-like_metalloprot_C"/>
</dbReference>
<organism evidence="1 2">
    <name type="scientific">Dankookia rubra</name>
    <dbReference type="NCBI Taxonomy" id="1442381"/>
    <lineage>
        <taxon>Bacteria</taxon>
        <taxon>Pseudomonadati</taxon>
        <taxon>Pseudomonadota</taxon>
        <taxon>Alphaproteobacteria</taxon>
        <taxon>Acetobacterales</taxon>
        <taxon>Roseomonadaceae</taxon>
        <taxon>Dankookia</taxon>
    </lineage>
</organism>
<dbReference type="GO" id="GO:0005509">
    <property type="term" value="F:calcium ion binding"/>
    <property type="evidence" value="ECO:0007669"/>
    <property type="project" value="InterPro"/>
</dbReference>
<dbReference type="SUPFAM" id="SSF51120">
    <property type="entry name" value="beta-Roll"/>
    <property type="match status" value="1"/>
</dbReference>
<sequence>MQPAPNQPMGFCLGLIFRRTTMGSRTGSDAHDVIFGSAGADLLSGMGGNDMLFGGAGADTIISGTNIDVLIGGAGADTFIFQRGDGADLIADARIGIDHVLIIGVEQDEVSFHAGEDGTLQAWYGGTDGSAADHGTITLSGYTMNDVGAMRDLFIFG</sequence>
<dbReference type="InterPro" id="IPR018511">
    <property type="entry name" value="Hemolysin-typ_Ca-bd_CS"/>
</dbReference>